<dbReference type="Proteomes" id="UP000699042">
    <property type="component" value="Unassembled WGS sequence"/>
</dbReference>
<dbReference type="EMBL" id="JAESDN010000004">
    <property type="protein sequence ID" value="KAG7051745.1"/>
    <property type="molecule type" value="Genomic_DNA"/>
</dbReference>
<gene>
    <name evidence="1" type="ORF">JMJ77_002362</name>
</gene>
<keyword evidence="2" id="KW-1185">Reference proteome</keyword>
<feature type="non-terminal residue" evidence="1">
    <location>
        <position position="64"/>
    </location>
</feature>
<name>A0A9P7R7R6_9PEZI</name>
<organism evidence="1 2">
    <name type="scientific">Colletotrichum scovillei</name>
    <dbReference type="NCBI Taxonomy" id="1209932"/>
    <lineage>
        <taxon>Eukaryota</taxon>
        <taxon>Fungi</taxon>
        <taxon>Dikarya</taxon>
        <taxon>Ascomycota</taxon>
        <taxon>Pezizomycotina</taxon>
        <taxon>Sordariomycetes</taxon>
        <taxon>Hypocreomycetidae</taxon>
        <taxon>Glomerellales</taxon>
        <taxon>Glomerellaceae</taxon>
        <taxon>Colletotrichum</taxon>
        <taxon>Colletotrichum acutatum species complex</taxon>
    </lineage>
</organism>
<sequence length="64" mass="7576">MYLRHDCSKTLVQDCRSIKSPNCRWMIRDIPRMVRVVTLTREGFGNFGKRSPISHQKKINLTKK</sequence>
<accession>A0A9P7R7R6</accession>
<comment type="caution">
    <text evidence="1">The sequence shown here is derived from an EMBL/GenBank/DDBJ whole genome shotgun (WGS) entry which is preliminary data.</text>
</comment>
<reference evidence="1" key="1">
    <citation type="submission" date="2021-05" db="EMBL/GenBank/DDBJ databases">
        <title>Comparative genomics of three Colletotrichum scovillei strains and genetic complementation revealed genes involved fungal growth and virulence on chili pepper.</title>
        <authorList>
            <person name="Hsieh D.-K."/>
            <person name="Chuang S.-C."/>
            <person name="Chen C.-Y."/>
            <person name="Chao Y.-T."/>
            <person name="Lu M.-Y.J."/>
            <person name="Lee M.-H."/>
            <person name="Shih M.-C."/>
        </authorList>
    </citation>
    <scope>NUCLEOTIDE SEQUENCE</scope>
    <source>
        <strain evidence="1">Coll-153</strain>
    </source>
</reference>
<evidence type="ECO:0000313" key="1">
    <source>
        <dbReference type="EMBL" id="KAG7051745.1"/>
    </source>
</evidence>
<proteinExistence type="predicted"/>
<evidence type="ECO:0000313" key="2">
    <source>
        <dbReference type="Proteomes" id="UP000699042"/>
    </source>
</evidence>
<protein>
    <submittedName>
        <fullName evidence="1">Uncharacterized protein</fullName>
    </submittedName>
</protein>
<dbReference type="AlphaFoldDB" id="A0A9P7R7R6"/>